<dbReference type="GO" id="GO:0046872">
    <property type="term" value="F:metal ion binding"/>
    <property type="evidence" value="ECO:0007669"/>
    <property type="project" value="UniProtKB-KW"/>
</dbReference>
<dbReference type="OrthoDB" id="8893262at2"/>
<protein>
    <submittedName>
        <fullName evidence="7">Taurine catabolism dioxygenase</fullName>
    </submittedName>
</protein>
<dbReference type="GO" id="GO:0006790">
    <property type="term" value="P:sulfur compound metabolic process"/>
    <property type="evidence" value="ECO:0007669"/>
    <property type="project" value="TreeGrafter"/>
</dbReference>
<dbReference type="InterPro" id="IPR042098">
    <property type="entry name" value="TauD-like_sf"/>
</dbReference>
<keyword evidence="2" id="KW-0479">Metal-binding</keyword>
<dbReference type="InterPro" id="IPR003819">
    <property type="entry name" value="TauD/TfdA-like"/>
</dbReference>
<dbReference type="Gene3D" id="3.60.130.10">
    <property type="entry name" value="Clavaminate synthase-like"/>
    <property type="match status" value="1"/>
</dbReference>
<dbReference type="InterPro" id="IPR051323">
    <property type="entry name" value="AtsK-like"/>
</dbReference>
<comment type="caution">
    <text evidence="7">The sequence shown here is derived from an EMBL/GenBank/DDBJ whole genome shotgun (WGS) entry which is preliminary data.</text>
</comment>
<evidence type="ECO:0000256" key="3">
    <source>
        <dbReference type="ARBA" id="ARBA00022964"/>
    </source>
</evidence>
<dbReference type="PANTHER" id="PTHR30468:SF1">
    <property type="entry name" value="ALPHA-KETOGLUTARATE-DEPENDENT SULFONATE DIOXYGENASE"/>
    <property type="match status" value="1"/>
</dbReference>
<dbReference type="Pfam" id="PF02668">
    <property type="entry name" value="TauD"/>
    <property type="match status" value="1"/>
</dbReference>
<dbReference type="SUPFAM" id="SSF51197">
    <property type="entry name" value="Clavaminate synthase-like"/>
    <property type="match status" value="1"/>
</dbReference>
<evidence type="ECO:0000256" key="4">
    <source>
        <dbReference type="ARBA" id="ARBA00023002"/>
    </source>
</evidence>
<dbReference type="GO" id="GO:0005737">
    <property type="term" value="C:cytoplasm"/>
    <property type="evidence" value="ECO:0007669"/>
    <property type="project" value="TreeGrafter"/>
</dbReference>
<dbReference type="EMBL" id="NJIH01000011">
    <property type="protein sequence ID" value="OWT56180.1"/>
    <property type="molecule type" value="Genomic_DNA"/>
</dbReference>
<comment type="similarity">
    <text evidence="1">Belongs to the TfdA dioxygenase family.</text>
</comment>
<accession>A0A225M7V2</accession>
<feature type="domain" description="TauD/TfdA-like" evidence="6">
    <location>
        <begin position="6"/>
        <end position="273"/>
    </location>
</feature>
<keyword evidence="8" id="KW-1185">Reference proteome</keyword>
<evidence type="ECO:0000256" key="1">
    <source>
        <dbReference type="ARBA" id="ARBA00005896"/>
    </source>
</evidence>
<gene>
    <name evidence="7" type="ORF">CEY11_19315</name>
</gene>
<reference evidence="8" key="1">
    <citation type="submission" date="2017-06" db="EMBL/GenBank/DDBJ databases">
        <title>Herbaspirillum phytohormonus sp. nov., isolated from the root nodule of Robinia pseudoacacia in lead-zinc mine.</title>
        <authorList>
            <person name="Fan M."/>
            <person name="Lin Y."/>
        </authorList>
    </citation>
    <scope>NUCLEOTIDE SEQUENCE [LARGE SCALE GENOMIC DNA]</scope>
    <source>
        <strain evidence="8">SC-089</strain>
    </source>
</reference>
<dbReference type="AlphaFoldDB" id="A0A225M7V2"/>
<evidence type="ECO:0000313" key="7">
    <source>
        <dbReference type="EMBL" id="OWT56180.1"/>
    </source>
</evidence>
<evidence type="ECO:0000313" key="8">
    <source>
        <dbReference type="Proteomes" id="UP000214603"/>
    </source>
</evidence>
<evidence type="ECO:0000256" key="5">
    <source>
        <dbReference type="ARBA" id="ARBA00023004"/>
    </source>
</evidence>
<keyword evidence="4" id="KW-0560">Oxidoreductase</keyword>
<sequence length="290" mass="32525">MTLTITPISSSVLGAEVRGVDLSGPITVSDRRRIYEAWIEHAVLVVRDQKLEPGQFSAAARMFGDILAQQLKKFALPDHPEVGTISSRDLPVVDGKLHVRGEEFHTDHSNFSAPPKATILHAVNLPSRGGDTQFCDARAAYDDLDEATKAQISSLRSLHVYESTHSTRKMFKLSDKERDAMPRTSQPLVIRHAESGRPALYLNTGRMEGIEGMPDEEGYALIARLFRHATQPKFEYRHVWQPGDLVIWDNRSVLHQANADYDPTELRYLYRIMLQGKPLEAYSAQAVAHA</sequence>
<dbReference type="Proteomes" id="UP000214603">
    <property type="component" value="Unassembled WGS sequence"/>
</dbReference>
<organism evidence="7 8">
    <name type="scientific">Candidimonas nitroreducens</name>
    <dbReference type="NCBI Taxonomy" id="683354"/>
    <lineage>
        <taxon>Bacteria</taxon>
        <taxon>Pseudomonadati</taxon>
        <taxon>Pseudomonadota</taxon>
        <taxon>Betaproteobacteria</taxon>
        <taxon>Burkholderiales</taxon>
        <taxon>Alcaligenaceae</taxon>
        <taxon>Candidimonas</taxon>
    </lineage>
</organism>
<dbReference type="GO" id="GO:0000908">
    <property type="term" value="F:taurine dioxygenase activity"/>
    <property type="evidence" value="ECO:0007669"/>
    <property type="project" value="TreeGrafter"/>
</dbReference>
<dbReference type="RefSeq" id="WP_088605058.1">
    <property type="nucleotide sequence ID" value="NZ_NJIH01000011.1"/>
</dbReference>
<keyword evidence="5" id="KW-0408">Iron</keyword>
<dbReference type="PANTHER" id="PTHR30468">
    <property type="entry name" value="ALPHA-KETOGLUTARATE-DEPENDENT SULFONATE DIOXYGENASE"/>
    <property type="match status" value="1"/>
</dbReference>
<evidence type="ECO:0000259" key="6">
    <source>
        <dbReference type="Pfam" id="PF02668"/>
    </source>
</evidence>
<name>A0A225M7V2_9BURK</name>
<proteinExistence type="inferred from homology"/>
<keyword evidence="3 7" id="KW-0223">Dioxygenase</keyword>
<evidence type="ECO:0000256" key="2">
    <source>
        <dbReference type="ARBA" id="ARBA00022723"/>
    </source>
</evidence>